<protein>
    <recommendedName>
        <fullName evidence="3">Actin-binding transcription modulator</fullName>
    </recommendedName>
</protein>
<dbReference type="InterPro" id="IPR039169">
    <property type="entry name" value="Abitram"/>
</dbReference>
<evidence type="ECO:0000313" key="2">
    <source>
        <dbReference type="Proteomes" id="UP000716291"/>
    </source>
</evidence>
<name>A0A9P6XFG9_RHIOR</name>
<gene>
    <name evidence="1" type="ORF">G6F64_002989</name>
</gene>
<accession>A0A9P6XFG9</accession>
<dbReference type="Gene3D" id="2.40.50.100">
    <property type="match status" value="1"/>
</dbReference>
<organism evidence="1 2">
    <name type="scientific">Rhizopus oryzae</name>
    <name type="common">Mucormycosis agent</name>
    <name type="synonym">Rhizopus arrhizus var. delemar</name>
    <dbReference type="NCBI Taxonomy" id="64495"/>
    <lineage>
        <taxon>Eukaryota</taxon>
        <taxon>Fungi</taxon>
        <taxon>Fungi incertae sedis</taxon>
        <taxon>Mucoromycota</taxon>
        <taxon>Mucoromycotina</taxon>
        <taxon>Mucoromycetes</taxon>
        <taxon>Mucorales</taxon>
        <taxon>Mucorineae</taxon>
        <taxon>Rhizopodaceae</taxon>
        <taxon>Rhizopus</taxon>
    </lineage>
</organism>
<dbReference type="PANTHER" id="PTHR13651">
    <property type="entry name" value="PROTEIN ABITRAM"/>
    <property type="match status" value="1"/>
</dbReference>
<proteinExistence type="predicted"/>
<reference evidence="1" key="1">
    <citation type="journal article" date="2020" name="Microb. Genom.">
        <title>Genetic diversity of clinical and environmental Mucorales isolates obtained from an investigation of mucormycosis cases among solid organ transplant recipients.</title>
        <authorList>
            <person name="Nguyen M.H."/>
            <person name="Kaul D."/>
            <person name="Muto C."/>
            <person name="Cheng S.J."/>
            <person name="Richter R.A."/>
            <person name="Bruno V.M."/>
            <person name="Liu G."/>
            <person name="Beyhan S."/>
            <person name="Sundermann A.J."/>
            <person name="Mounaud S."/>
            <person name="Pasculle A.W."/>
            <person name="Nierman W.C."/>
            <person name="Driscoll E."/>
            <person name="Cumbie R."/>
            <person name="Clancy C.J."/>
            <person name="Dupont C.L."/>
        </authorList>
    </citation>
    <scope>NUCLEOTIDE SEQUENCE</scope>
    <source>
        <strain evidence="1">GL11</strain>
    </source>
</reference>
<dbReference type="EMBL" id="JAANQT010000275">
    <property type="protein sequence ID" value="KAG1312484.1"/>
    <property type="molecule type" value="Genomic_DNA"/>
</dbReference>
<keyword evidence="2" id="KW-1185">Reference proteome</keyword>
<evidence type="ECO:0000313" key="1">
    <source>
        <dbReference type="EMBL" id="KAG1312484.1"/>
    </source>
</evidence>
<comment type="caution">
    <text evidence="1">The sequence shown here is derived from an EMBL/GenBank/DDBJ whole genome shotgun (WGS) entry which is preliminary data.</text>
</comment>
<sequence length="149" mass="17157">MDYDVKPFLESTADWNKDPNAYLKRYYSLYHKRGQEGEVDVYVRQAPNKICVLGLLEPSRDYKSIKFNTELIGEKIKRDTVLCELLDGEGQTVVSVKAHMEGKLLELHTELVDDLDLLFNRPLDHGFIAVIMPKHEDSNIQLAAYDIQT</sequence>
<dbReference type="GO" id="GO:0005634">
    <property type="term" value="C:nucleus"/>
    <property type="evidence" value="ECO:0007669"/>
    <property type="project" value="TreeGrafter"/>
</dbReference>
<dbReference type="PANTHER" id="PTHR13651:SF0">
    <property type="entry name" value="PROTEIN ABITRAM"/>
    <property type="match status" value="1"/>
</dbReference>
<dbReference type="Proteomes" id="UP000716291">
    <property type="component" value="Unassembled WGS sequence"/>
</dbReference>
<evidence type="ECO:0008006" key="3">
    <source>
        <dbReference type="Google" id="ProtNLM"/>
    </source>
</evidence>
<dbReference type="AlphaFoldDB" id="A0A9P6XFG9"/>
<dbReference type="SUPFAM" id="SSF51230">
    <property type="entry name" value="Single hybrid motif"/>
    <property type="match status" value="1"/>
</dbReference>
<dbReference type="InterPro" id="IPR011053">
    <property type="entry name" value="Single_hybrid_motif"/>
</dbReference>